<dbReference type="AlphaFoldDB" id="A0A310SK99"/>
<protein>
    <submittedName>
        <fullName evidence="1">Uncharacterized protein</fullName>
    </submittedName>
</protein>
<keyword evidence="2" id="KW-1185">Reference proteome</keyword>
<sequence>MVDIRKEAQENCRLGLIKHRQLGDGALDGNTAADTGVGFVTDGQPRQTLVARDVCRTNGCPRCTLTLFPAGIIALVGQSRLFHSWNIETYLGYC</sequence>
<accession>A0A310SK99</accession>
<reference evidence="1 2" key="1">
    <citation type="submission" date="2015-07" db="EMBL/GenBank/DDBJ databases">
        <title>The genome of Eufriesea mexicana.</title>
        <authorList>
            <person name="Pan H."/>
            <person name="Kapheim K."/>
        </authorList>
    </citation>
    <scope>NUCLEOTIDE SEQUENCE [LARGE SCALE GENOMIC DNA]</scope>
    <source>
        <strain evidence="1">0111107269</strain>
        <tissue evidence="1">Whole body</tissue>
    </source>
</reference>
<name>A0A310SK99_9HYME</name>
<organism evidence="1 2">
    <name type="scientific">Eufriesea mexicana</name>
    <dbReference type="NCBI Taxonomy" id="516756"/>
    <lineage>
        <taxon>Eukaryota</taxon>
        <taxon>Metazoa</taxon>
        <taxon>Ecdysozoa</taxon>
        <taxon>Arthropoda</taxon>
        <taxon>Hexapoda</taxon>
        <taxon>Insecta</taxon>
        <taxon>Pterygota</taxon>
        <taxon>Neoptera</taxon>
        <taxon>Endopterygota</taxon>
        <taxon>Hymenoptera</taxon>
        <taxon>Apocrita</taxon>
        <taxon>Aculeata</taxon>
        <taxon>Apoidea</taxon>
        <taxon>Anthophila</taxon>
        <taxon>Apidae</taxon>
        <taxon>Eufriesea</taxon>
    </lineage>
</organism>
<proteinExistence type="predicted"/>
<dbReference type="EMBL" id="KQ764001">
    <property type="protein sequence ID" value="OAD54646.1"/>
    <property type="molecule type" value="Genomic_DNA"/>
</dbReference>
<evidence type="ECO:0000313" key="2">
    <source>
        <dbReference type="Proteomes" id="UP000250275"/>
    </source>
</evidence>
<evidence type="ECO:0000313" key="1">
    <source>
        <dbReference type="EMBL" id="OAD54646.1"/>
    </source>
</evidence>
<dbReference type="Proteomes" id="UP000250275">
    <property type="component" value="Unassembled WGS sequence"/>
</dbReference>
<gene>
    <name evidence="1" type="ORF">WN48_06395</name>
</gene>